<feature type="transmembrane region" description="Helical" evidence="8">
    <location>
        <begin position="267"/>
        <end position="285"/>
    </location>
</feature>
<keyword evidence="4" id="KW-0808">Transferase</keyword>
<feature type="transmembrane region" description="Helical" evidence="8">
    <location>
        <begin position="71"/>
        <end position="89"/>
    </location>
</feature>
<evidence type="ECO:0000256" key="8">
    <source>
        <dbReference type="SAM" id="Phobius"/>
    </source>
</evidence>
<comment type="subcellular location">
    <subcellularLocation>
        <location evidence="1">Cell membrane</location>
        <topology evidence="1">Multi-pass membrane protein</topology>
    </subcellularLocation>
</comment>
<evidence type="ECO:0000256" key="5">
    <source>
        <dbReference type="ARBA" id="ARBA00022692"/>
    </source>
</evidence>
<feature type="transmembrane region" description="Helical" evidence="8">
    <location>
        <begin position="42"/>
        <end position="59"/>
    </location>
</feature>
<keyword evidence="2" id="KW-1003">Cell membrane</keyword>
<dbReference type="PANTHER" id="PTHR33908:SF11">
    <property type="entry name" value="MEMBRANE PROTEIN"/>
    <property type="match status" value="1"/>
</dbReference>
<name>A0A1G2BAP8_9BACT</name>
<feature type="transmembrane region" description="Helical" evidence="8">
    <location>
        <begin position="95"/>
        <end position="114"/>
    </location>
</feature>
<evidence type="ECO:0000256" key="6">
    <source>
        <dbReference type="ARBA" id="ARBA00022989"/>
    </source>
</evidence>
<keyword evidence="6 8" id="KW-1133">Transmembrane helix</keyword>
<evidence type="ECO:0000256" key="7">
    <source>
        <dbReference type="ARBA" id="ARBA00023136"/>
    </source>
</evidence>
<comment type="caution">
    <text evidence="9">The sequence shown here is derived from an EMBL/GenBank/DDBJ whole genome shotgun (WGS) entry which is preliminary data.</text>
</comment>
<dbReference type="AlphaFoldDB" id="A0A1G2BAP8"/>
<dbReference type="Proteomes" id="UP000176420">
    <property type="component" value="Unassembled WGS sequence"/>
</dbReference>
<feature type="transmembrane region" description="Helical" evidence="8">
    <location>
        <begin position="413"/>
        <end position="431"/>
    </location>
</feature>
<evidence type="ECO:0000313" key="10">
    <source>
        <dbReference type="Proteomes" id="UP000176420"/>
    </source>
</evidence>
<organism evidence="9 10">
    <name type="scientific">Candidatus Kerfeldbacteria bacterium RIFOXYB2_FULL_38_14</name>
    <dbReference type="NCBI Taxonomy" id="1798547"/>
    <lineage>
        <taxon>Bacteria</taxon>
        <taxon>Candidatus Kerfeldiibacteriota</taxon>
    </lineage>
</organism>
<keyword evidence="7 8" id="KW-0472">Membrane</keyword>
<protein>
    <recommendedName>
        <fullName evidence="11">Glycosyltransferase RgtA/B/C/D-like domain-containing protein</fullName>
    </recommendedName>
</protein>
<dbReference type="EMBL" id="MHKI01000025">
    <property type="protein sequence ID" value="OGY86085.1"/>
    <property type="molecule type" value="Genomic_DNA"/>
</dbReference>
<dbReference type="GO" id="GO:0009103">
    <property type="term" value="P:lipopolysaccharide biosynthetic process"/>
    <property type="evidence" value="ECO:0007669"/>
    <property type="project" value="UniProtKB-ARBA"/>
</dbReference>
<proteinExistence type="predicted"/>
<dbReference type="InterPro" id="IPR050297">
    <property type="entry name" value="LipidA_mod_glycosyltrf_83"/>
</dbReference>
<reference evidence="9 10" key="1">
    <citation type="journal article" date="2016" name="Nat. Commun.">
        <title>Thousands of microbial genomes shed light on interconnected biogeochemical processes in an aquifer system.</title>
        <authorList>
            <person name="Anantharaman K."/>
            <person name="Brown C.T."/>
            <person name="Hug L.A."/>
            <person name="Sharon I."/>
            <person name="Castelle C.J."/>
            <person name="Probst A.J."/>
            <person name="Thomas B.C."/>
            <person name="Singh A."/>
            <person name="Wilkins M.J."/>
            <person name="Karaoz U."/>
            <person name="Brodie E.L."/>
            <person name="Williams K.H."/>
            <person name="Hubbard S.S."/>
            <person name="Banfield J.F."/>
        </authorList>
    </citation>
    <scope>NUCLEOTIDE SEQUENCE [LARGE SCALE GENOMIC DNA]</scope>
</reference>
<feature type="transmembrane region" description="Helical" evidence="8">
    <location>
        <begin position="297"/>
        <end position="315"/>
    </location>
</feature>
<feature type="transmembrane region" description="Helical" evidence="8">
    <location>
        <begin position="242"/>
        <end position="261"/>
    </location>
</feature>
<dbReference type="PANTHER" id="PTHR33908">
    <property type="entry name" value="MANNOSYLTRANSFERASE YKCB-RELATED"/>
    <property type="match status" value="1"/>
</dbReference>
<feature type="transmembrane region" description="Helical" evidence="8">
    <location>
        <begin position="474"/>
        <end position="493"/>
    </location>
</feature>
<feature type="transmembrane region" description="Helical" evidence="8">
    <location>
        <begin position="350"/>
        <end position="368"/>
    </location>
</feature>
<sequence length="617" mass="72396">MNKFFQKLKKIKVHYLLIFIFLFLSVWLFILERSDLSPQEIFLVIIWAFLGAEILYNFFPQILKNKKYWRIYATVVLVLSVIWSLLARSAGQKTIPLLLLSFFCLLWTIAFRYLSSLKQGDDKPKGEWRLFWLIALGVVILWGAWLRFAAIDTFSLQGDEYFHANTAQGYLATGQYVQWNYLTQEPQWHKLYERAQVYTWQVAQSIKLFGAAEWAIRLPALLWGVLFLLAVSLLTYFWTRSLALSFFITALAGFDPTLIWLSVFSRMYSMLFVTTLAAVFLFYQAVSKPHDQAKSRVKRWLFFSLAVLLGLFNLLVHELSFLFLGALFLYILVAWFLYKENAWYKQAGLAFIICFFIGIVGQIFHPFFHFSFITWRTQPNDAYLLYPFQSWVLPFLGILFFVFGILRKRLKKLNTAVMLSIIMSVPALLYFTYSADRYPAKKYFAFLLFFVWFLTASGWLDFLKKLWPQKYGQAILGLLLFLVFFPTVSFPGIKASFFFQQDYADQTYLQAGVHNYPQTYEILEKTVGYQGALVLMGTKYYYLHRSDLDIYSLAEKDDLTVAQLKKIINEHTDGFAVLSKVKLGKMNPQIKKYIRQNLTKWPKFSGTNFIVYRFPKK</sequence>
<dbReference type="GO" id="GO:0005886">
    <property type="term" value="C:plasma membrane"/>
    <property type="evidence" value="ECO:0007669"/>
    <property type="project" value="UniProtKB-SubCell"/>
</dbReference>
<feature type="transmembrane region" description="Helical" evidence="8">
    <location>
        <begin position="214"/>
        <end position="235"/>
    </location>
</feature>
<evidence type="ECO:0008006" key="11">
    <source>
        <dbReference type="Google" id="ProtNLM"/>
    </source>
</evidence>
<dbReference type="GO" id="GO:0016763">
    <property type="term" value="F:pentosyltransferase activity"/>
    <property type="evidence" value="ECO:0007669"/>
    <property type="project" value="TreeGrafter"/>
</dbReference>
<feature type="transmembrane region" description="Helical" evidence="8">
    <location>
        <begin position="321"/>
        <end position="338"/>
    </location>
</feature>
<keyword evidence="3" id="KW-0328">Glycosyltransferase</keyword>
<evidence type="ECO:0000256" key="1">
    <source>
        <dbReference type="ARBA" id="ARBA00004651"/>
    </source>
</evidence>
<feature type="transmembrane region" description="Helical" evidence="8">
    <location>
        <begin position="443"/>
        <end position="462"/>
    </location>
</feature>
<feature type="transmembrane region" description="Helical" evidence="8">
    <location>
        <begin position="126"/>
        <end position="145"/>
    </location>
</feature>
<evidence type="ECO:0000256" key="4">
    <source>
        <dbReference type="ARBA" id="ARBA00022679"/>
    </source>
</evidence>
<gene>
    <name evidence="9" type="ORF">A2319_01330</name>
</gene>
<evidence type="ECO:0000256" key="3">
    <source>
        <dbReference type="ARBA" id="ARBA00022676"/>
    </source>
</evidence>
<keyword evidence="5 8" id="KW-0812">Transmembrane</keyword>
<feature type="transmembrane region" description="Helical" evidence="8">
    <location>
        <begin position="12"/>
        <end position="30"/>
    </location>
</feature>
<accession>A0A1G2BAP8</accession>
<feature type="transmembrane region" description="Helical" evidence="8">
    <location>
        <begin position="388"/>
        <end position="406"/>
    </location>
</feature>
<evidence type="ECO:0000313" key="9">
    <source>
        <dbReference type="EMBL" id="OGY86085.1"/>
    </source>
</evidence>
<evidence type="ECO:0000256" key="2">
    <source>
        <dbReference type="ARBA" id="ARBA00022475"/>
    </source>
</evidence>